<dbReference type="InterPro" id="IPR015526">
    <property type="entry name" value="Frizzled/SFRP"/>
</dbReference>
<organism evidence="6 7">
    <name type="scientific">Acropora cervicornis</name>
    <name type="common">Staghorn coral</name>
    <dbReference type="NCBI Taxonomy" id="6130"/>
    <lineage>
        <taxon>Eukaryota</taxon>
        <taxon>Metazoa</taxon>
        <taxon>Cnidaria</taxon>
        <taxon>Anthozoa</taxon>
        <taxon>Hexacorallia</taxon>
        <taxon>Scleractinia</taxon>
        <taxon>Astrocoeniina</taxon>
        <taxon>Acroporidae</taxon>
        <taxon>Acropora</taxon>
    </lineage>
</organism>
<dbReference type="Pfam" id="PF01392">
    <property type="entry name" value="Fz"/>
    <property type="match status" value="3"/>
</dbReference>
<gene>
    <name evidence="6" type="ORF">P5673_000981</name>
</gene>
<dbReference type="InterPro" id="IPR036790">
    <property type="entry name" value="Frizzled_dom_sf"/>
</dbReference>
<sequence length="649" mass="74194">MSFSEPEVNPIERMTVTAVYIDMEAFVIASHNKQLKLVSASVERETFSGNKRGRMKSIYFLWFASLSVACCARKGSQTPPVQNLKVRALSSHTLQVTWDPPFLSAGTHVRSYSLVFLKVSARQRRINVELFVNQFNLTNLRPGTRYKLKLAAKVMKNTVIKRGMYSKWVNARTLGGDKFINKHSNLPRPPKGCSRVGEVCKNIGYEFSRLPNYFNQEYESDAELELSQFTPMVKSNCSSLLRIFLCSLYFPPCIHDTERITPPCKSVCEKAKSDCGAWIKRSGLKWPFKFECNNFPRKRSGRCVELDYTFTHTEPKLPRRCERLEIDACKGFGYTYVQMPNLVHDQSQSEAKREMNKYSIVLATNCSAATLQFFLCLLHAPPCVINSTITIPPCREVCEEVRRGCEQYLAVFDTPWPQMLACSRFPWYDYEGKSPRCEPLRIPVCKSLNYSKTIMPNFLNHSSQAEAERALRKLQPHWNQCSKQMKRFLCFLLAPFCASDGRPLPPCKPFCQKMKTDCAHVSSLLTNLNCSKFSTLSAEHLCFGDPLTIIDCVGPHSRPCEVNSTTLPVVLRCSSRVKRFTFKIDEIKLSLRNQTNIFLSPSTSTAVQQCDQAQQQEQRQECQFDINYESLGIDSFMVYSVAIKYHCLD</sequence>
<accession>A0AAD9VGR9</accession>
<evidence type="ECO:0000259" key="5">
    <source>
        <dbReference type="PROSITE" id="PS50853"/>
    </source>
</evidence>
<feature type="domain" description="FZ" evidence="4">
    <location>
        <begin position="197"/>
        <end position="306"/>
    </location>
</feature>
<reference evidence="6" key="1">
    <citation type="journal article" date="2023" name="G3 (Bethesda)">
        <title>Whole genome assembly and annotation of the endangered Caribbean coral Acropora cervicornis.</title>
        <authorList>
            <person name="Selwyn J.D."/>
            <person name="Vollmer S.V."/>
        </authorList>
    </citation>
    <scope>NUCLEOTIDE SEQUENCE</scope>
    <source>
        <strain evidence="6">K2</strain>
    </source>
</reference>
<feature type="domain" description="FZ" evidence="4">
    <location>
        <begin position="432"/>
        <end position="545"/>
    </location>
</feature>
<dbReference type="InterPro" id="IPR013783">
    <property type="entry name" value="Ig-like_fold"/>
</dbReference>
<dbReference type="Pfam" id="PF00041">
    <property type="entry name" value="fn3"/>
    <property type="match status" value="1"/>
</dbReference>
<keyword evidence="1" id="KW-0217">Developmental protein</keyword>
<feature type="disulfide bond" evidence="3">
    <location>
        <begin position="398"/>
        <end position="422"/>
    </location>
</feature>
<protein>
    <submittedName>
        <fullName evidence="6">Frizzled-8</fullName>
    </submittedName>
</protein>
<dbReference type="Gene3D" id="1.10.2000.10">
    <property type="entry name" value="Frizzled cysteine-rich domain"/>
    <property type="match status" value="3"/>
</dbReference>
<dbReference type="EMBL" id="JARQWQ010000002">
    <property type="protein sequence ID" value="KAK2573335.1"/>
    <property type="molecule type" value="Genomic_DNA"/>
</dbReference>
<dbReference type="AlphaFoldDB" id="A0AAD9VGR9"/>
<dbReference type="GO" id="GO:0035567">
    <property type="term" value="P:non-canonical Wnt signaling pathway"/>
    <property type="evidence" value="ECO:0007669"/>
    <property type="project" value="TreeGrafter"/>
</dbReference>
<dbReference type="SMART" id="SM00060">
    <property type="entry name" value="FN3"/>
    <property type="match status" value="1"/>
</dbReference>
<comment type="caution">
    <text evidence="6">The sequence shown here is derived from an EMBL/GenBank/DDBJ whole genome shotgun (WGS) entry which is preliminary data.</text>
</comment>
<dbReference type="PROSITE" id="PS50853">
    <property type="entry name" value="FN3"/>
    <property type="match status" value="1"/>
</dbReference>
<evidence type="ECO:0000313" key="6">
    <source>
        <dbReference type="EMBL" id="KAK2573335.1"/>
    </source>
</evidence>
<comment type="caution">
    <text evidence="3">Lacks conserved residue(s) required for the propagation of feature annotation.</text>
</comment>
<dbReference type="SUPFAM" id="SSF49265">
    <property type="entry name" value="Fibronectin type III"/>
    <property type="match status" value="1"/>
</dbReference>
<dbReference type="GO" id="GO:0005737">
    <property type="term" value="C:cytoplasm"/>
    <property type="evidence" value="ECO:0007669"/>
    <property type="project" value="TreeGrafter"/>
</dbReference>
<dbReference type="PANTHER" id="PTHR11309">
    <property type="entry name" value="FRIZZLED"/>
    <property type="match status" value="1"/>
</dbReference>
<name>A0AAD9VGR9_ACRCE</name>
<dbReference type="Gene3D" id="2.60.40.10">
    <property type="entry name" value="Immunoglobulins"/>
    <property type="match status" value="1"/>
</dbReference>
<dbReference type="InterPro" id="IPR036116">
    <property type="entry name" value="FN3_sf"/>
</dbReference>
<dbReference type="GO" id="GO:0005615">
    <property type="term" value="C:extracellular space"/>
    <property type="evidence" value="ECO:0007669"/>
    <property type="project" value="TreeGrafter"/>
</dbReference>
<feature type="domain" description="FZ" evidence="4">
    <location>
        <begin position="320"/>
        <end position="440"/>
    </location>
</feature>
<dbReference type="SMART" id="SM00063">
    <property type="entry name" value="FRI"/>
    <property type="match status" value="3"/>
</dbReference>
<evidence type="ECO:0000256" key="1">
    <source>
        <dbReference type="ARBA" id="ARBA00022473"/>
    </source>
</evidence>
<evidence type="ECO:0000313" key="7">
    <source>
        <dbReference type="Proteomes" id="UP001249851"/>
    </source>
</evidence>
<feature type="disulfide bond" evidence="3">
    <location>
        <begin position="200"/>
        <end position="246"/>
    </location>
</feature>
<keyword evidence="7" id="KW-1185">Reference proteome</keyword>
<dbReference type="CDD" id="cd07066">
    <property type="entry name" value="CRD_FZ"/>
    <property type="match status" value="2"/>
</dbReference>
<dbReference type="InterPro" id="IPR003961">
    <property type="entry name" value="FN3_dom"/>
</dbReference>
<dbReference type="GO" id="GO:0060070">
    <property type="term" value="P:canonical Wnt signaling pathway"/>
    <property type="evidence" value="ECO:0007669"/>
    <property type="project" value="TreeGrafter"/>
</dbReference>
<keyword evidence="2 3" id="KW-1015">Disulfide bond</keyword>
<dbReference type="PROSITE" id="PS50038">
    <property type="entry name" value="FZ"/>
    <property type="match status" value="3"/>
</dbReference>
<dbReference type="GO" id="GO:0017147">
    <property type="term" value="F:Wnt-protein binding"/>
    <property type="evidence" value="ECO:0007669"/>
    <property type="project" value="TreeGrafter"/>
</dbReference>
<feature type="domain" description="Fibronectin type-III" evidence="5">
    <location>
        <begin position="80"/>
        <end position="176"/>
    </location>
</feature>
<dbReference type="InterPro" id="IPR020067">
    <property type="entry name" value="Frizzled_dom"/>
</dbReference>
<evidence type="ECO:0000259" key="4">
    <source>
        <dbReference type="PROSITE" id="PS50038"/>
    </source>
</evidence>
<evidence type="ECO:0000256" key="2">
    <source>
        <dbReference type="ARBA" id="ARBA00023157"/>
    </source>
</evidence>
<proteinExistence type="predicted"/>
<dbReference type="SUPFAM" id="SSF63501">
    <property type="entry name" value="Frizzled cysteine-rich domain"/>
    <property type="match status" value="3"/>
</dbReference>
<evidence type="ECO:0000256" key="3">
    <source>
        <dbReference type="PROSITE-ProRule" id="PRU00090"/>
    </source>
</evidence>
<feature type="disulfide bond" evidence="3">
    <location>
        <begin position="237"/>
        <end position="275"/>
    </location>
</feature>
<dbReference type="CDD" id="cd00063">
    <property type="entry name" value="FN3"/>
    <property type="match status" value="1"/>
</dbReference>
<reference evidence="6" key="2">
    <citation type="journal article" date="2023" name="Science">
        <title>Genomic signatures of disease resistance in endangered staghorn corals.</title>
        <authorList>
            <person name="Vollmer S.V."/>
            <person name="Selwyn J.D."/>
            <person name="Despard B.A."/>
            <person name="Roesel C.L."/>
        </authorList>
    </citation>
    <scope>NUCLEOTIDE SEQUENCE</scope>
    <source>
        <strain evidence="6">K2</strain>
    </source>
</reference>
<dbReference type="Proteomes" id="UP001249851">
    <property type="component" value="Unassembled WGS sequence"/>
</dbReference>
<feature type="disulfide bond" evidence="3">
    <location>
        <begin position="268"/>
        <end position="292"/>
    </location>
</feature>